<accession>A0AAD3P3R5</accession>
<protein>
    <submittedName>
        <fullName evidence="1">Uncharacterized protein</fullName>
    </submittedName>
</protein>
<keyword evidence="2" id="KW-1185">Reference proteome</keyword>
<organism evidence="1 2">
    <name type="scientific">Nepenthes gracilis</name>
    <name type="common">Slender pitcher plant</name>
    <dbReference type="NCBI Taxonomy" id="150966"/>
    <lineage>
        <taxon>Eukaryota</taxon>
        <taxon>Viridiplantae</taxon>
        <taxon>Streptophyta</taxon>
        <taxon>Embryophyta</taxon>
        <taxon>Tracheophyta</taxon>
        <taxon>Spermatophyta</taxon>
        <taxon>Magnoliopsida</taxon>
        <taxon>eudicotyledons</taxon>
        <taxon>Gunneridae</taxon>
        <taxon>Pentapetalae</taxon>
        <taxon>Caryophyllales</taxon>
        <taxon>Nepenthaceae</taxon>
        <taxon>Nepenthes</taxon>
    </lineage>
</organism>
<proteinExistence type="predicted"/>
<reference evidence="1" key="1">
    <citation type="submission" date="2023-05" db="EMBL/GenBank/DDBJ databases">
        <title>Nepenthes gracilis genome sequencing.</title>
        <authorList>
            <person name="Fukushima K."/>
        </authorList>
    </citation>
    <scope>NUCLEOTIDE SEQUENCE</scope>
    <source>
        <strain evidence="1">SING2019-196</strain>
    </source>
</reference>
<dbReference type="EMBL" id="BSYO01000001">
    <property type="protein sequence ID" value="GMG99200.1"/>
    <property type="molecule type" value="Genomic_DNA"/>
</dbReference>
<dbReference type="AlphaFoldDB" id="A0AAD3P3R5"/>
<name>A0AAD3P3R5_NEPGR</name>
<evidence type="ECO:0000313" key="1">
    <source>
        <dbReference type="EMBL" id="GMG99200.1"/>
    </source>
</evidence>
<evidence type="ECO:0000313" key="2">
    <source>
        <dbReference type="Proteomes" id="UP001279734"/>
    </source>
</evidence>
<gene>
    <name evidence="1" type="ORF">Nepgr_001040</name>
</gene>
<sequence length="150" mass="16075">MIPTSYRSWHHVFRSARYFVKSGGFAWPSLLNTSASSLSGHVLASLALPPHGFHSGGSSKHQEHGEYVVPPLGSVVDDASMGTPVGMILQSPHRNVSNVPGFDAQLGLSVERGDEHKGLTWSSVVSKNLLGESAGLETADLDWNVLEFPV</sequence>
<comment type="caution">
    <text evidence="1">The sequence shown here is derived from an EMBL/GenBank/DDBJ whole genome shotgun (WGS) entry which is preliminary data.</text>
</comment>
<dbReference type="Proteomes" id="UP001279734">
    <property type="component" value="Unassembled WGS sequence"/>
</dbReference>